<keyword evidence="2" id="KW-1003">Cell membrane</keyword>
<proteinExistence type="predicted"/>
<dbReference type="Proteomes" id="UP001364156">
    <property type="component" value="Chromosome"/>
</dbReference>
<feature type="transmembrane region" description="Helical" evidence="8">
    <location>
        <begin position="382"/>
        <end position="399"/>
    </location>
</feature>
<comment type="subcellular location">
    <subcellularLocation>
        <location evidence="1">Cell membrane</location>
        <topology evidence="1">Multi-pass membrane protein</topology>
    </subcellularLocation>
</comment>
<sequence length="624" mass="67512">MSQFQNRTSLFILLVFTGVWIMLGVFASDGLYNTDESLYRLGAESFRNNGNFVVQNGYDVFGSEDLRHVLLVNGPNGLVPQYPVGSALAAASLIDLFGQKSLIVLNVLASIGALFTTYALAKRLFGTSEVARLTIVILSFATFWSEYVVGQWPHSISLFFVSLAILLFLNAMDRARAAWHPAFWSGLCVGLGMSFRLEVLLLLPAIAAATILYARKPFGVIVAGTLGMVPTVALLAYSNQLRFGTYNPLSYGKSGGGTDAATYMPLGIGILVALAGLTFLRRQTRIQLERKHILAGVTLLSAAAIALSPIVPILNKLVVGIHAIFLDSTVIHDPRPGALVALPDGTVAFWGLPKKALVQSLPWLGCLAVLIGLVWGERRRSVTLILIFVAAWALPFVLRSWHGGMSSNMRYLLPMVPLLAMLAAWIILELWQKHTMANPYILSATAAFGFLAPLLFVVFANDSVFWLSQVASLYVFTGVAAFSFLAGFSSQTATPHVALHAVALGLGWSSYLAFQDYSLSQSQRAKSAAIATAVSSISDRAVLYGAPAHFFPAFRNPEQLLARPADPATLVDADFVKAACQSRYRILIADYMIGQLGPLKDSVSDYVWDNGVEGPAMVEFDCDA</sequence>
<feature type="transmembrane region" description="Helical" evidence="8">
    <location>
        <begin position="156"/>
        <end position="172"/>
    </location>
</feature>
<feature type="transmembrane region" description="Helical" evidence="8">
    <location>
        <begin position="440"/>
        <end position="460"/>
    </location>
</feature>
<feature type="transmembrane region" description="Helical" evidence="8">
    <location>
        <begin position="356"/>
        <end position="375"/>
    </location>
</feature>
<evidence type="ECO:0000256" key="6">
    <source>
        <dbReference type="ARBA" id="ARBA00022989"/>
    </source>
</evidence>
<dbReference type="GO" id="GO:0016757">
    <property type="term" value="F:glycosyltransferase activity"/>
    <property type="evidence" value="ECO:0007669"/>
    <property type="project" value="UniProtKB-KW"/>
</dbReference>
<reference evidence="9 10" key="1">
    <citation type="submission" date="2023-10" db="EMBL/GenBank/DDBJ databases">
        <title>Roseovarius strain S88 nov., isolated from a marine algae.</title>
        <authorList>
            <person name="Lee M.W."/>
            <person name="Lee J.K."/>
            <person name="Kim J.M."/>
            <person name="Choi D.G."/>
            <person name="Baek J.H."/>
            <person name="Bayburt H."/>
            <person name="Jung J.J."/>
            <person name="Han D.M."/>
            <person name="Jeon C.O."/>
        </authorList>
    </citation>
    <scope>NUCLEOTIDE SEQUENCE [LARGE SCALE GENOMIC DNA]</scope>
    <source>
        <strain evidence="9 10">S88</strain>
    </source>
</reference>
<feature type="transmembrane region" description="Helical" evidence="8">
    <location>
        <begin position="133"/>
        <end position="149"/>
    </location>
</feature>
<evidence type="ECO:0000256" key="1">
    <source>
        <dbReference type="ARBA" id="ARBA00004651"/>
    </source>
</evidence>
<gene>
    <name evidence="9" type="ORF">RZ517_05755</name>
</gene>
<evidence type="ECO:0000256" key="4">
    <source>
        <dbReference type="ARBA" id="ARBA00022679"/>
    </source>
</evidence>
<keyword evidence="7 8" id="KW-0472">Membrane</keyword>
<keyword evidence="4 9" id="KW-0808">Transferase</keyword>
<evidence type="ECO:0000256" key="3">
    <source>
        <dbReference type="ARBA" id="ARBA00022676"/>
    </source>
</evidence>
<dbReference type="EC" id="2.4.-.-" evidence="9"/>
<feature type="transmembrane region" description="Helical" evidence="8">
    <location>
        <begin position="292"/>
        <end position="311"/>
    </location>
</feature>
<evidence type="ECO:0000313" key="9">
    <source>
        <dbReference type="EMBL" id="WWR47674.1"/>
    </source>
</evidence>
<evidence type="ECO:0000256" key="2">
    <source>
        <dbReference type="ARBA" id="ARBA00022475"/>
    </source>
</evidence>
<keyword evidence="3 9" id="KW-0328">Glycosyltransferase</keyword>
<feature type="transmembrane region" description="Helical" evidence="8">
    <location>
        <begin position="218"/>
        <end position="240"/>
    </location>
</feature>
<feature type="transmembrane region" description="Helical" evidence="8">
    <location>
        <begin position="102"/>
        <end position="121"/>
    </location>
</feature>
<evidence type="ECO:0000313" key="10">
    <source>
        <dbReference type="Proteomes" id="UP001364156"/>
    </source>
</evidence>
<name>A0ABZ2HLK3_9RHOB</name>
<keyword evidence="10" id="KW-1185">Reference proteome</keyword>
<feature type="transmembrane region" description="Helical" evidence="8">
    <location>
        <begin position="411"/>
        <end position="428"/>
    </location>
</feature>
<feature type="transmembrane region" description="Helical" evidence="8">
    <location>
        <begin position="260"/>
        <end position="280"/>
    </location>
</feature>
<feature type="transmembrane region" description="Helical" evidence="8">
    <location>
        <begin position="184"/>
        <end position="206"/>
    </location>
</feature>
<organism evidence="9 10">
    <name type="scientific">Roseovarius phycicola</name>
    <dbReference type="NCBI Taxonomy" id="3080976"/>
    <lineage>
        <taxon>Bacteria</taxon>
        <taxon>Pseudomonadati</taxon>
        <taxon>Pseudomonadota</taxon>
        <taxon>Alphaproteobacteria</taxon>
        <taxon>Rhodobacterales</taxon>
        <taxon>Roseobacteraceae</taxon>
        <taxon>Roseovarius</taxon>
    </lineage>
</organism>
<dbReference type="EMBL" id="CP146069">
    <property type="protein sequence ID" value="WWR47674.1"/>
    <property type="molecule type" value="Genomic_DNA"/>
</dbReference>
<dbReference type="PANTHER" id="PTHR33908:SF11">
    <property type="entry name" value="MEMBRANE PROTEIN"/>
    <property type="match status" value="1"/>
</dbReference>
<keyword evidence="5 8" id="KW-0812">Transmembrane</keyword>
<protein>
    <submittedName>
        <fullName evidence="9">Glycosyltransferase family 39 protein</fullName>
        <ecNumber evidence="9">2.4.-.-</ecNumber>
    </submittedName>
</protein>
<evidence type="ECO:0000256" key="8">
    <source>
        <dbReference type="SAM" id="Phobius"/>
    </source>
</evidence>
<evidence type="ECO:0000256" key="5">
    <source>
        <dbReference type="ARBA" id="ARBA00022692"/>
    </source>
</evidence>
<dbReference type="InterPro" id="IPR050297">
    <property type="entry name" value="LipidA_mod_glycosyltrf_83"/>
</dbReference>
<keyword evidence="6 8" id="KW-1133">Transmembrane helix</keyword>
<evidence type="ECO:0000256" key="7">
    <source>
        <dbReference type="ARBA" id="ARBA00023136"/>
    </source>
</evidence>
<accession>A0ABZ2HLK3</accession>
<feature type="transmembrane region" description="Helical" evidence="8">
    <location>
        <begin position="466"/>
        <end position="485"/>
    </location>
</feature>
<dbReference type="PANTHER" id="PTHR33908">
    <property type="entry name" value="MANNOSYLTRANSFERASE YKCB-RELATED"/>
    <property type="match status" value="1"/>
</dbReference>
<dbReference type="RefSeq" id="WP_338550507.1">
    <property type="nucleotide sequence ID" value="NZ_CP146069.1"/>
</dbReference>